<feature type="region of interest" description="Disordered" evidence="1">
    <location>
        <begin position="1"/>
        <end position="21"/>
    </location>
</feature>
<organism evidence="2">
    <name type="scientific">Oryza barthii</name>
    <dbReference type="NCBI Taxonomy" id="65489"/>
    <lineage>
        <taxon>Eukaryota</taxon>
        <taxon>Viridiplantae</taxon>
        <taxon>Streptophyta</taxon>
        <taxon>Embryophyta</taxon>
        <taxon>Tracheophyta</taxon>
        <taxon>Spermatophyta</taxon>
        <taxon>Magnoliopsida</taxon>
        <taxon>Liliopsida</taxon>
        <taxon>Poales</taxon>
        <taxon>Poaceae</taxon>
        <taxon>BOP clade</taxon>
        <taxon>Oryzoideae</taxon>
        <taxon>Oryzeae</taxon>
        <taxon>Oryzinae</taxon>
        <taxon>Oryza</taxon>
    </lineage>
</organism>
<evidence type="ECO:0000313" key="2">
    <source>
        <dbReference type="EnsemblPlants" id="OBART01G06710.1"/>
    </source>
</evidence>
<accession>A0A0D3EKV7</accession>
<dbReference type="PaxDb" id="65489-OBART01G06710.1"/>
<name>A0A0D3EKV7_9ORYZ</name>
<reference evidence="2" key="2">
    <citation type="submission" date="2015-03" db="UniProtKB">
        <authorList>
            <consortium name="EnsemblPlants"/>
        </authorList>
    </citation>
    <scope>IDENTIFICATION</scope>
</reference>
<dbReference type="Gramene" id="OBART01G06710.1">
    <property type="protein sequence ID" value="OBART01G06710.1"/>
    <property type="gene ID" value="OBART01G06710"/>
</dbReference>
<dbReference type="STRING" id="65489.A0A0D3EKV7"/>
<dbReference type="EnsemblPlants" id="OBART01G06710.1">
    <property type="protein sequence ID" value="OBART01G06710.1"/>
    <property type="gene ID" value="OBART01G06710"/>
</dbReference>
<dbReference type="Proteomes" id="UP000026960">
    <property type="component" value="Chromosome 1"/>
</dbReference>
<protein>
    <submittedName>
        <fullName evidence="2">Uncharacterized protein</fullName>
    </submittedName>
</protein>
<evidence type="ECO:0000313" key="3">
    <source>
        <dbReference type="Proteomes" id="UP000026960"/>
    </source>
</evidence>
<sequence length="141" mass="15586">MAASTSLSPGPSPRVRLRERPPLSGWLEQQIIFIGLSATKPQRNLPKKEPVTFKDRLKREEGPMPVFGVPAHSIEMCQSISVEKDTPGDGFGTPAFADVQKAIGKIRSKLRGDLPTNYSVKLSRYMSGAMSGWQELQVLYD</sequence>
<keyword evidence="3" id="KW-1185">Reference proteome</keyword>
<proteinExistence type="predicted"/>
<reference evidence="2" key="1">
    <citation type="journal article" date="2009" name="Rice">
        <title>De Novo Next Generation Sequencing of Plant Genomes.</title>
        <authorList>
            <person name="Rounsley S."/>
            <person name="Marri P.R."/>
            <person name="Yu Y."/>
            <person name="He R."/>
            <person name="Sisneros N."/>
            <person name="Goicoechea J.L."/>
            <person name="Lee S.J."/>
            <person name="Angelova A."/>
            <person name="Kudrna D."/>
            <person name="Luo M."/>
            <person name="Affourtit J."/>
            <person name="Desany B."/>
            <person name="Knight J."/>
            <person name="Niazi F."/>
            <person name="Egholm M."/>
            <person name="Wing R.A."/>
        </authorList>
    </citation>
    <scope>NUCLEOTIDE SEQUENCE [LARGE SCALE GENOMIC DNA]</scope>
    <source>
        <strain evidence="2">cv. IRGC 105608</strain>
    </source>
</reference>
<dbReference type="AlphaFoldDB" id="A0A0D3EKV7"/>
<evidence type="ECO:0000256" key="1">
    <source>
        <dbReference type="SAM" id="MobiDB-lite"/>
    </source>
</evidence>
<dbReference type="HOGENOM" id="CLU_1828250_0_0_1"/>